<evidence type="ECO:0000313" key="3">
    <source>
        <dbReference type="Proteomes" id="UP001162164"/>
    </source>
</evidence>
<keyword evidence="3" id="KW-1185">Reference proteome</keyword>
<dbReference type="EMBL" id="JAPWTJ010002200">
    <property type="protein sequence ID" value="KAJ8967365.1"/>
    <property type="molecule type" value="Genomic_DNA"/>
</dbReference>
<dbReference type="SUPFAM" id="SSF53098">
    <property type="entry name" value="Ribonuclease H-like"/>
    <property type="match status" value="1"/>
</dbReference>
<feature type="domain" description="RNase H type-1" evidence="1">
    <location>
        <begin position="1"/>
        <end position="133"/>
    </location>
</feature>
<dbReference type="InterPro" id="IPR002156">
    <property type="entry name" value="RNaseH_domain"/>
</dbReference>
<evidence type="ECO:0000259" key="1">
    <source>
        <dbReference type="PROSITE" id="PS50879"/>
    </source>
</evidence>
<reference evidence="2" key="1">
    <citation type="journal article" date="2023" name="Insect Mol. Biol.">
        <title>Genome sequencing provides insights into the evolution of gene families encoding plant cell wall-degrading enzymes in longhorned beetles.</title>
        <authorList>
            <person name="Shin N.R."/>
            <person name="Okamura Y."/>
            <person name="Kirsch R."/>
            <person name="Pauchet Y."/>
        </authorList>
    </citation>
    <scope>NUCLEOTIDE SEQUENCE</scope>
    <source>
        <tissue evidence="2">Midgut</tissue>
    </source>
</reference>
<sequence>MTSQPHKPQKDNIIVIAYYMSSKIIKVDEMLACVDYLIFAFNQNIANVAAILHCAIETIRQRPLNWSIAIFSDSEAALNAISSTQVTSKLVWDCLKAPTVLRSQNKLTLAWVPGHEGHKSNEEADELACKCASIRPKGPEPFCGLAEICIWISKKA</sequence>
<name>A0ABQ9IWG2_9CUCU</name>
<proteinExistence type="predicted"/>
<dbReference type="Pfam" id="PF00075">
    <property type="entry name" value="RNase_H"/>
    <property type="match status" value="1"/>
</dbReference>
<organism evidence="2 3">
    <name type="scientific">Molorchus minor</name>
    <dbReference type="NCBI Taxonomy" id="1323400"/>
    <lineage>
        <taxon>Eukaryota</taxon>
        <taxon>Metazoa</taxon>
        <taxon>Ecdysozoa</taxon>
        <taxon>Arthropoda</taxon>
        <taxon>Hexapoda</taxon>
        <taxon>Insecta</taxon>
        <taxon>Pterygota</taxon>
        <taxon>Neoptera</taxon>
        <taxon>Endopterygota</taxon>
        <taxon>Coleoptera</taxon>
        <taxon>Polyphaga</taxon>
        <taxon>Cucujiformia</taxon>
        <taxon>Chrysomeloidea</taxon>
        <taxon>Cerambycidae</taxon>
        <taxon>Lamiinae</taxon>
        <taxon>Monochamini</taxon>
        <taxon>Molorchus</taxon>
    </lineage>
</organism>
<evidence type="ECO:0000313" key="2">
    <source>
        <dbReference type="EMBL" id="KAJ8967365.1"/>
    </source>
</evidence>
<protein>
    <recommendedName>
        <fullName evidence="1">RNase H type-1 domain-containing protein</fullName>
    </recommendedName>
</protein>
<dbReference type="Gene3D" id="3.30.420.10">
    <property type="entry name" value="Ribonuclease H-like superfamily/Ribonuclease H"/>
    <property type="match status" value="1"/>
</dbReference>
<accession>A0ABQ9IWG2</accession>
<comment type="caution">
    <text evidence="2">The sequence shown here is derived from an EMBL/GenBank/DDBJ whole genome shotgun (WGS) entry which is preliminary data.</text>
</comment>
<dbReference type="InterPro" id="IPR036397">
    <property type="entry name" value="RNaseH_sf"/>
</dbReference>
<dbReference type="Proteomes" id="UP001162164">
    <property type="component" value="Unassembled WGS sequence"/>
</dbReference>
<dbReference type="InterPro" id="IPR012337">
    <property type="entry name" value="RNaseH-like_sf"/>
</dbReference>
<dbReference type="PROSITE" id="PS50879">
    <property type="entry name" value="RNASE_H_1"/>
    <property type="match status" value="1"/>
</dbReference>
<gene>
    <name evidence="2" type="ORF">NQ317_017355</name>
</gene>